<keyword evidence="2" id="KW-1185">Reference proteome</keyword>
<dbReference type="Proteomes" id="UP000887013">
    <property type="component" value="Unassembled WGS sequence"/>
</dbReference>
<reference evidence="1" key="1">
    <citation type="submission" date="2020-08" db="EMBL/GenBank/DDBJ databases">
        <title>Multicomponent nature underlies the extraordinary mechanical properties of spider dragline silk.</title>
        <authorList>
            <person name="Kono N."/>
            <person name="Nakamura H."/>
            <person name="Mori M."/>
            <person name="Yoshida Y."/>
            <person name="Ohtoshi R."/>
            <person name="Malay A.D."/>
            <person name="Moran D.A.P."/>
            <person name="Tomita M."/>
            <person name="Numata K."/>
            <person name="Arakawa K."/>
        </authorList>
    </citation>
    <scope>NUCLEOTIDE SEQUENCE</scope>
</reference>
<proteinExistence type="predicted"/>
<evidence type="ECO:0000313" key="1">
    <source>
        <dbReference type="EMBL" id="GFU26235.1"/>
    </source>
</evidence>
<organism evidence="1 2">
    <name type="scientific">Nephila pilipes</name>
    <name type="common">Giant wood spider</name>
    <name type="synonym">Nephila maculata</name>
    <dbReference type="NCBI Taxonomy" id="299642"/>
    <lineage>
        <taxon>Eukaryota</taxon>
        <taxon>Metazoa</taxon>
        <taxon>Ecdysozoa</taxon>
        <taxon>Arthropoda</taxon>
        <taxon>Chelicerata</taxon>
        <taxon>Arachnida</taxon>
        <taxon>Araneae</taxon>
        <taxon>Araneomorphae</taxon>
        <taxon>Entelegynae</taxon>
        <taxon>Araneoidea</taxon>
        <taxon>Nephilidae</taxon>
        <taxon>Nephila</taxon>
    </lineage>
</organism>
<protein>
    <submittedName>
        <fullName evidence="1">Uncharacterized protein</fullName>
    </submittedName>
</protein>
<dbReference type="EMBL" id="BMAW01081776">
    <property type="protein sequence ID" value="GFU26235.1"/>
    <property type="molecule type" value="Genomic_DNA"/>
</dbReference>
<accession>A0A8X6UJ52</accession>
<evidence type="ECO:0000313" key="2">
    <source>
        <dbReference type="Proteomes" id="UP000887013"/>
    </source>
</evidence>
<comment type="caution">
    <text evidence="1">The sequence shown here is derived from an EMBL/GenBank/DDBJ whole genome shotgun (WGS) entry which is preliminary data.</text>
</comment>
<sequence>MHFKLIHLHIYFQINFITASLFDESKRASELQQISSITAGLFEEYKRPSEVQQFNSVNGGLFEESNRTLEIKKRKLDIDYQVNSKKFKTNDNHDSNSSVISFELLNTLPNIVQENQYSDISSFDPLESEEMTVCADQYSSFEERPNPPEPLRSILSFRRDDNNFLVDDLYSNELNEISNELQDQINCIPSSSGAQNTFWNIFDSMQFPELTHEDELFLSSKISLFTARSEHLPGQNFFCDVDLEDEDFEADFEAFDNNLFPEKTLNSSTAAWESPVQEMCKMGVKKDFRGPNIKYLFDLPDNHSYEGNFPDDSVILEDQNNGMSSNDQSTTFPYFDENSSVQYFLDGSLHSCEVEKIYNFIVSGELEEDEN</sequence>
<dbReference type="AlphaFoldDB" id="A0A8X6UJ52"/>
<name>A0A8X6UJ52_NEPPI</name>
<gene>
    <name evidence="1" type="ORF">NPIL_27221</name>
</gene>